<evidence type="ECO:0000313" key="2">
    <source>
        <dbReference type="EMBL" id="ABX04960.1"/>
    </source>
</evidence>
<dbReference type="Gene3D" id="3.40.630.30">
    <property type="match status" value="1"/>
</dbReference>
<gene>
    <name evidence="2" type="ordered locus">Haur_2320</name>
</gene>
<evidence type="ECO:0000259" key="1">
    <source>
        <dbReference type="PROSITE" id="PS51186"/>
    </source>
</evidence>
<accession>A9AXZ4</accession>
<dbReference type="STRING" id="316274.Haur_2320"/>
<protein>
    <submittedName>
        <fullName evidence="2">GCN5-related N-acetyltransferase</fullName>
    </submittedName>
</protein>
<dbReference type="KEGG" id="hau:Haur_2320"/>
<proteinExistence type="predicted"/>
<dbReference type="InterPro" id="IPR016181">
    <property type="entry name" value="Acyl_CoA_acyltransferase"/>
</dbReference>
<reference evidence="2 3" key="1">
    <citation type="journal article" date="2011" name="Stand. Genomic Sci.">
        <title>Complete genome sequence of the filamentous gliding predatory bacterium Herpetosiphon aurantiacus type strain (114-95(T)).</title>
        <authorList>
            <person name="Kiss H."/>
            <person name="Nett M."/>
            <person name="Domin N."/>
            <person name="Martin K."/>
            <person name="Maresca J.A."/>
            <person name="Copeland A."/>
            <person name="Lapidus A."/>
            <person name="Lucas S."/>
            <person name="Berry K.W."/>
            <person name="Glavina Del Rio T."/>
            <person name="Dalin E."/>
            <person name="Tice H."/>
            <person name="Pitluck S."/>
            <person name="Richardson P."/>
            <person name="Bruce D."/>
            <person name="Goodwin L."/>
            <person name="Han C."/>
            <person name="Detter J.C."/>
            <person name="Schmutz J."/>
            <person name="Brettin T."/>
            <person name="Land M."/>
            <person name="Hauser L."/>
            <person name="Kyrpides N.C."/>
            <person name="Ivanova N."/>
            <person name="Goker M."/>
            <person name="Woyke T."/>
            <person name="Klenk H.P."/>
            <person name="Bryant D.A."/>
        </authorList>
    </citation>
    <scope>NUCLEOTIDE SEQUENCE [LARGE SCALE GENOMIC DNA]</scope>
    <source>
        <strain evidence="3">ATCC 23779 / DSM 785 / 114-95</strain>
    </source>
</reference>
<dbReference type="SUPFAM" id="SSF55729">
    <property type="entry name" value="Acyl-CoA N-acyltransferases (Nat)"/>
    <property type="match status" value="1"/>
</dbReference>
<organism evidence="2 3">
    <name type="scientific">Herpetosiphon aurantiacus (strain ATCC 23779 / DSM 785 / 114-95)</name>
    <dbReference type="NCBI Taxonomy" id="316274"/>
    <lineage>
        <taxon>Bacteria</taxon>
        <taxon>Bacillati</taxon>
        <taxon>Chloroflexota</taxon>
        <taxon>Chloroflexia</taxon>
        <taxon>Herpetosiphonales</taxon>
        <taxon>Herpetosiphonaceae</taxon>
        <taxon>Herpetosiphon</taxon>
    </lineage>
</organism>
<dbReference type="InterPro" id="IPR000182">
    <property type="entry name" value="GNAT_dom"/>
</dbReference>
<dbReference type="PANTHER" id="PTHR43792">
    <property type="entry name" value="GNAT FAMILY, PUTATIVE (AFU_ORTHOLOGUE AFUA_3G00765)-RELATED-RELATED"/>
    <property type="match status" value="1"/>
</dbReference>
<dbReference type="FunCoup" id="A9AXZ4">
    <property type="interactions" value="49"/>
</dbReference>
<dbReference type="Proteomes" id="UP000000787">
    <property type="component" value="Chromosome"/>
</dbReference>
<name>A9AXZ4_HERA2</name>
<dbReference type="PANTHER" id="PTHR43792:SF1">
    <property type="entry name" value="N-ACETYLTRANSFERASE DOMAIN-CONTAINING PROTEIN"/>
    <property type="match status" value="1"/>
</dbReference>
<dbReference type="InParanoid" id="A9AXZ4"/>
<dbReference type="InterPro" id="IPR051531">
    <property type="entry name" value="N-acetyltransferase"/>
</dbReference>
<dbReference type="eggNOG" id="COG1670">
    <property type="taxonomic scope" value="Bacteria"/>
</dbReference>
<dbReference type="HOGENOM" id="CLU_013985_3_1_0"/>
<dbReference type="AlphaFoldDB" id="A9AXZ4"/>
<feature type="domain" description="N-acetyltransferase" evidence="1">
    <location>
        <begin position="13"/>
        <end position="173"/>
    </location>
</feature>
<evidence type="ECO:0000313" key="3">
    <source>
        <dbReference type="Proteomes" id="UP000000787"/>
    </source>
</evidence>
<sequence>MVDDRQILETERLILCKLTPDDLEALFRLYRDPIIREHFPEGVLSREETQAELDWIIKVYYGDYGYGLWATIYKPTGAFIGRCGLLPWVIDERQEVEVAYLLDQAYWGQGLASEAAQAIVAYGFDQLHFDRLICLPIPENAASIRVAEKMGMQLERELVLDGSPALLYSIAKS</sequence>
<dbReference type="BioCyc" id="HAUR316274:GHYA-2348-MONOMER"/>
<dbReference type="Pfam" id="PF13302">
    <property type="entry name" value="Acetyltransf_3"/>
    <property type="match status" value="1"/>
</dbReference>
<dbReference type="PROSITE" id="PS51186">
    <property type="entry name" value="GNAT"/>
    <property type="match status" value="1"/>
</dbReference>
<dbReference type="EMBL" id="CP000875">
    <property type="protein sequence ID" value="ABX04960.1"/>
    <property type="molecule type" value="Genomic_DNA"/>
</dbReference>
<keyword evidence="3" id="KW-1185">Reference proteome</keyword>
<dbReference type="GO" id="GO:0016747">
    <property type="term" value="F:acyltransferase activity, transferring groups other than amino-acyl groups"/>
    <property type="evidence" value="ECO:0007669"/>
    <property type="project" value="InterPro"/>
</dbReference>